<dbReference type="EMBL" id="CP036268">
    <property type="protein sequence ID" value="QDT38099.1"/>
    <property type="molecule type" value="Genomic_DNA"/>
</dbReference>
<accession>A0A517R2J2</accession>
<dbReference type="KEGG" id="svp:Pan189_24890"/>
<keyword evidence="2" id="KW-1185">Reference proteome</keyword>
<name>A0A517R2J2_9PLAN</name>
<reference evidence="1 2" key="1">
    <citation type="submission" date="2019-02" db="EMBL/GenBank/DDBJ databases">
        <title>Deep-cultivation of Planctomycetes and their phenomic and genomic characterization uncovers novel biology.</title>
        <authorList>
            <person name="Wiegand S."/>
            <person name="Jogler M."/>
            <person name="Boedeker C."/>
            <person name="Pinto D."/>
            <person name="Vollmers J."/>
            <person name="Rivas-Marin E."/>
            <person name="Kohn T."/>
            <person name="Peeters S.H."/>
            <person name="Heuer A."/>
            <person name="Rast P."/>
            <person name="Oberbeckmann S."/>
            <person name="Bunk B."/>
            <person name="Jeske O."/>
            <person name="Meyerdierks A."/>
            <person name="Storesund J.E."/>
            <person name="Kallscheuer N."/>
            <person name="Luecker S."/>
            <person name="Lage O.M."/>
            <person name="Pohl T."/>
            <person name="Merkel B.J."/>
            <person name="Hornburger P."/>
            <person name="Mueller R.-W."/>
            <person name="Bruemmer F."/>
            <person name="Labrenz M."/>
            <person name="Spormann A.M."/>
            <person name="Op den Camp H."/>
            <person name="Overmann J."/>
            <person name="Amann R."/>
            <person name="Jetten M.S.M."/>
            <person name="Mascher T."/>
            <person name="Medema M.H."/>
            <person name="Devos D.P."/>
            <person name="Kaster A.-K."/>
            <person name="Ovreas L."/>
            <person name="Rohde M."/>
            <person name="Galperin M.Y."/>
            <person name="Jogler C."/>
        </authorList>
    </citation>
    <scope>NUCLEOTIDE SEQUENCE [LARGE SCALE GENOMIC DNA]</scope>
    <source>
        <strain evidence="1 2">Pan189</strain>
    </source>
</reference>
<proteinExistence type="predicted"/>
<dbReference type="AlphaFoldDB" id="A0A517R2J2"/>
<evidence type="ECO:0000313" key="1">
    <source>
        <dbReference type="EMBL" id="QDT38099.1"/>
    </source>
</evidence>
<evidence type="ECO:0000313" key="2">
    <source>
        <dbReference type="Proteomes" id="UP000317318"/>
    </source>
</evidence>
<sequence>MGIEEQQKRFARFLERLIEGRIRQADWPTFVVEHYCDERLETVRRDLVRYAISQDGQWDPLALSEEQRTVVTRLRKQVTKQ</sequence>
<organism evidence="1 2">
    <name type="scientific">Stratiformator vulcanicus</name>
    <dbReference type="NCBI Taxonomy" id="2527980"/>
    <lineage>
        <taxon>Bacteria</taxon>
        <taxon>Pseudomonadati</taxon>
        <taxon>Planctomycetota</taxon>
        <taxon>Planctomycetia</taxon>
        <taxon>Planctomycetales</taxon>
        <taxon>Planctomycetaceae</taxon>
        <taxon>Stratiformator</taxon>
    </lineage>
</organism>
<gene>
    <name evidence="1" type="ORF">Pan189_24890</name>
</gene>
<dbReference type="RefSeq" id="WP_145364149.1">
    <property type="nucleotide sequence ID" value="NZ_CP036268.1"/>
</dbReference>
<protein>
    <submittedName>
        <fullName evidence="1">Uncharacterized protein</fullName>
    </submittedName>
</protein>
<dbReference type="Proteomes" id="UP000317318">
    <property type="component" value="Chromosome"/>
</dbReference>